<dbReference type="EMBL" id="OU503045">
    <property type="protein sequence ID" value="CAI9769990.1"/>
    <property type="molecule type" value="Genomic_DNA"/>
</dbReference>
<reference evidence="8" key="1">
    <citation type="submission" date="2023-05" db="EMBL/GenBank/DDBJ databases">
        <authorList>
            <person name="Huff M."/>
        </authorList>
    </citation>
    <scope>NUCLEOTIDE SEQUENCE</scope>
</reference>
<evidence type="ECO:0000256" key="4">
    <source>
        <dbReference type="ARBA" id="ARBA00023163"/>
    </source>
</evidence>
<evidence type="ECO:0000256" key="2">
    <source>
        <dbReference type="ARBA" id="ARBA00006178"/>
    </source>
</evidence>
<keyword evidence="4" id="KW-0804">Transcription</keyword>
<keyword evidence="3" id="KW-0805">Transcription regulation</keyword>
<gene>
    <name evidence="8" type="ORF">FPE_LOCUS16300</name>
</gene>
<sequence length="340" mass="39242">MKISNFEIDLSENAQVKKSNTTRAKGQLRRMDTQQSLSFRKKQKSHYEPEQDTENNDVNPIAGISVEEEEQKIFTWGERSRALSQEETTFLQKNALQRKLEKISSVENILLESSFKYQFFEGKYSLFFVVLTVSICGIKSRTKDVEHCLSLCVEVRLHGLISKLIKMSKKKRSLMLSTAEVQHCVVISNQELWKKEIMRDKEFRGEIAANVDRNKDIKCAEPSQENKMKRTADETLRSANRAARAAAGWDDITSKWKFMGKPERKKQETSSSSHQESQRKGTMLTDCVLRHFLFCVMDDEYIAGTVKGFEPKITIKDIIALLEREPLMSKSTLNYCLCNR</sequence>
<accession>A0AAD2E0B1</accession>
<dbReference type="InterPro" id="IPR045144">
    <property type="entry name" value="TAF4"/>
</dbReference>
<evidence type="ECO:0000256" key="1">
    <source>
        <dbReference type="ARBA" id="ARBA00004123"/>
    </source>
</evidence>
<protein>
    <recommendedName>
        <fullName evidence="7">Transcription initiation factor TFIID component TAF4 C-terminal domain-containing protein</fullName>
    </recommendedName>
</protein>
<evidence type="ECO:0000313" key="8">
    <source>
        <dbReference type="EMBL" id="CAI9769990.1"/>
    </source>
</evidence>
<evidence type="ECO:0000256" key="6">
    <source>
        <dbReference type="SAM" id="MobiDB-lite"/>
    </source>
</evidence>
<comment type="subcellular location">
    <subcellularLocation>
        <location evidence="1">Nucleus</location>
    </subcellularLocation>
</comment>
<evidence type="ECO:0000259" key="7">
    <source>
        <dbReference type="Pfam" id="PF05236"/>
    </source>
</evidence>
<dbReference type="GO" id="GO:0005669">
    <property type="term" value="C:transcription factor TFIID complex"/>
    <property type="evidence" value="ECO:0007669"/>
    <property type="project" value="InterPro"/>
</dbReference>
<dbReference type="Pfam" id="PF05236">
    <property type="entry name" value="TAF4"/>
    <property type="match status" value="1"/>
</dbReference>
<dbReference type="PANTHER" id="PTHR15138">
    <property type="entry name" value="TRANSCRIPTION INITIATION FACTOR TFIID SUBUNIT 4"/>
    <property type="match status" value="1"/>
</dbReference>
<dbReference type="PANTHER" id="PTHR15138:SF14">
    <property type="entry name" value="TRANSCRIPTION INITIATION FACTOR TFIID SUBUNIT 4"/>
    <property type="match status" value="1"/>
</dbReference>
<dbReference type="GO" id="GO:0016251">
    <property type="term" value="F:RNA polymerase II general transcription initiation factor activity"/>
    <property type="evidence" value="ECO:0007669"/>
    <property type="project" value="TreeGrafter"/>
</dbReference>
<dbReference type="AlphaFoldDB" id="A0AAD2E0B1"/>
<keyword evidence="5" id="KW-0539">Nucleus</keyword>
<organism evidence="8 9">
    <name type="scientific">Fraxinus pennsylvanica</name>
    <dbReference type="NCBI Taxonomy" id="56036"/>
    <lineage>
        <taxon>Eukaryota</taxon>
        <taxon>Viridiplantae</taxon>
        <taxon>Streptophyta</taxon>
        <taxon>Embryophyta</taxon>
        <taxon>Tracheophyta</taxon>
        <taxon>Spermatophyta</taxon>
        <taxon>Magnoliopsida</taxon>
        <taxon>eudicotyledons</taxon>
        <taxon>Gunneridae</taxon>
        <taxon>Pentapetalae</taxon>
        <taxon>asterids</taxon>
        <taxon>lamiids</taxon>
        <taxon>Lamiales</taxon>
        <taxon>Oleaceae</taxon>
        <taxon>Oleeae</taxon>
        <taxon>Fraxinus</taxon>
    </lineage>
</organism>
<evidence type="ECO:0000256" key="5">
    <source>
        <dbReference type="ARBA" id="ARBA00023242"/>
    </source>
</evidence>
<comment type="similarity">
    <text evidence="2">Belongs to the TAF4 family.</text>
</comment>
<proteinExistence type="inferred from homology"/>
<feature type="region of interest" description="Disordered" evidence="6">
    <location>
        <begin position="17"/>
        <end position="58"/>
    </location>
</feature>
<name>A0AAD2E0B1_9LAMI</name>
<keyword evidence="9" id="KW-1185">Reference proteome</keyword>
<evidence type="ECO:0000313" key="9">
    <source>
        <dbReference type="Proteomes" id="UP000834106"/>
    </source>
</evidence>
<dbReference type="GO" id="GO:0006367">
    <property type="term" value="P:transcription initiation at RNA polymerase II promoter"/>
    <property type="evidence" value="ECO:0007669"/>
    <property type="project" value="TreeGrafter"/>
</dbReference>
<evidence type="ECO:0000256" key="3">
    <source>
        <dbReference type="ARBA" id="ARBA00023015"/>
    </source>
</evidence>
<dbReference type="InterPro" id="IPR007900">
    <property type="entry name" value="TAF4_C"/>
</dbReference>
<feature type="domain" description="Transcription initiation factor TFIID component TAF4 C-terminal" evidence="7">
    <location>
        <begin position="134"/>
        <end position="336"/>
    </location>
</feature>
<dbReference type="GO" id="GO:0003677">
    <property type="term" value="F:DNA binding"/>
    <property type="evidence" value="ECO:0007669"/>
    <property type="project" value="TreeGrafter"/>
</dbReference>
<dbReference type="Proteomes" id="UP000834106">
    <property type="component" value="Chromosome 10"/>
</dbReference>